<evidence type="ECO:0000313" key="3">
    <source>
        <dbReference type="Proteomes" id="UP000005801"/>
    </source>
</evidence>
<dbReference type="EMBL" id="ABCS01000039">
    <property type="protein sequence ID" value="EDM77875.1"/>
    <property type="molecule type" value="Genomic_DNA"/>
</dbReference>
<proteinExistence type="predicted"/>
<evidence type="ECO:0000256" key="1">
    <source>
        <dbReference type="SAM" id="MobiDB-lite"/>
    </source>
</evidence>
<sequence>MHRLIQIVAFTAIVSVCFGVGRAQAVLAPEPEGETAPVAEADPEPSRAPKLEREVEREVAGSLYVRSDSDGTTVVAPRIRFRQDFGRTGLDFVYSADVWTSASVDIRTAASPLVEERRDAIDLAVDHERGSVQLTGAYRVSLEADYASHGPTLGVAWEGLQRNLRVEGRASLSEDRVGRAGDPGFRRPLRTVSAWLGITQLLGRGTLLQVAVEQRSSFGYHASPYRWVGLGGSPRCAGLTPLCVPEVAPEQRYRQAASLRLRQALGKRASVGAGYRFYYDSWRLQSHTALADLRVVLGRSVLLELGYRAYFQGAAWFYRSRYELAALPAFVTRDRELSSMFDHGGTLLIDWRRELARAPVELGAGLHTELIYYGYDDFPGLDRVLAGQGTLSLHASF</sequence>
<dbReference type="InterPro" id="IPR021953">
    <property type="entry name" value="DUF3570"/>
</dbReference>
<dbReference type="Proteomes" id="UP000005801">
    <property type="component" value="Unassembled WGS sequence"/>
</dbReference>
<dbReference type="OrthoDB" id="5450709at2"/>
<name>A6G8G5_9BACT</name>
<evidence type="ECO:0000313" key="2">
    <source>
        <dbReference type="EMBL" id="EDM77875.1"/>
    </source>
</evidence>
<feature type="region of interest" description="Disordered" evidence="1">
    <location>
        <begin position="30"/>
        <end position="51"/>
    </location>
</feature>
<dbReference type="STRING" id="391625.PPSIR1_01572"/>
<accession>A6G8G5</accession>
<organism evidence="2 3">
    <name type="scientific">Plesiocystis pacifica SIR-1</name>
    <dbReference type="NCBI Taxonomy" id="391625"/>
    <lineage>
        <taxon>Bacteria</taxon>
        <taxon>Pseudomonadati</taxon>
        <taxon>Myxococcota</taxon>
        <taxon>Polyangia</taxon>
        <taxon>Nannocystales</taxon>
        <taxon>Nannocystaceae</taxon>
        <taxon>Plesiocystis</taxon>
    </lineage>
</organism>
<gene>
    <name evidence="2" type="ORF">PPSIR1_01572</name>
</gene>
<comment type="caution">
    <text evidence="2">The sequence shown here is derived from an EMBL/GenBank/DDBJ whole genome shotgun (WGS) entry which is preliminary data.</text>
</comment>
<protein>
    <recommendedName>
        <fullName evidence="4">DUF3570 domain-containing protein</fullName>
    </recommendedName>
</protein>
<reference evidence="2 3" key="1">
    <citation type="submission" date="2007-06" db="EMBL/GenBank/DDBJ databases">
        <authorList>
            <person name="Shimkets L."/>
            <person name="Ferriera S."/>
            <person name="Johnson J."/>
            <person name="Kravitz S."/>
            <person name="Beeson K."/>
            <person name="Sutton G."/>
            <person name="Rogers Y.-H."/>
            <person name="Friedman R."/>
            <person name="Frazier M."/>
            <person name="Venter J.C."/>
        </authorList>
    </citation>
    <scope>NUCLEOTIDE SEQUENCE [LARGE SCALE GENOMIC DNA]</scope>
    <source>
        <strain evidence="2 3">SIR-1</strain>
    </source>
</reference>
<dbReference type="eggNOG" id="ENOG502Z7IP">
    <property type="taxonomic scope" value="Bacteria"/>
</dbReference>
<dbReference type="Pfam" id="PF12094">
    <property type="entry name" value="DUF3570"/>
    <property type="match status" value="1"/>
</dbReference>
<dbReference type="AlphaFoldDB" id="A6G8G5"/>
<keyword evidence="3" id="KW-1185">Reference proteome</keyword>
<evidence type="ECO:0008006" key="4">
    <source>
        <dbReference type="Google" id="ProtNLM"/>
    </source>
</evidence>
<dbReference type="RefSeq" id="WP_006973010.1">
    <property type="nucleotide sequence ID" value="NZ_ABCS01000039.1"/>
</dbReference>